<keyword evidence="7" id="KW-0732">Signal</keyword>
<gene>
    <name evidence="8" type="ORF">LQ318_12175</name>
</gene>
<accession>A0ABT3Q0L7</accession>
<keyword evidence="3 6" id="KW-0378">Hydrolase</keyword>
<dbReference type="InterPro" id="IPR023296">
    <property type="entry name" value="Glyco_hydro_beta-prop_sf"/>
</dbReference>
<proteinExistence type="inferred from homology"/>
<dbReference type="PANTHER" id="PTHR43772">
    <property type="entry name" value="ENDO-1,4-BETA-XYLANASE"/>
    <property type="match status" value="1"/>
</dbReference>
<evidence type="ECO:0000256" key="4">
    <source>
        <dbReference type="ARBA" id="ARBA00023277"/>
    </source>
</evidence>
<dbReference type="SUPFAM" id="SSF75005">
    <property type="entry name" value="Arabinanase/levansucrase/invertase"/>
    <property type="match status" value="1"/>
</dbReference>
<dbReference type="Gene3D" id="2.115.10.20">
    <property type="entry name" value="Glycosyl hydrolase domain, family 43"/>
    <property type="match status" value="1"/>
</dbReference>
<dbReference type="InterPro" id="IPR006710">
    <property type="entry name" value="Glyco_hydro_43"/>
</dbReference>
<dbReference type="InterPro" id="IPR052176">
    <property type="entry name" value="Glycosyl_Hydrlase_43_Enz"/>
</dbReference>
<keyword evidence="2" id="KW-0858">Xylan degradation</keyword>
<comment type="caution">
    <text evidence="8">The sequence shown here is derived from an EMBL/GenBank/DDBJ whole genome shotgun (WGS) entry which is preliminary data.</text>
</comment>
<evidence type="ECO:0000256" key="3">
    <source>
        <dbReference type="ARBA" id="ARBA00022801"/>
    </source>
</evidence>
<dbReference type="GO" id="GO:0016787">
    <property type="term" value="F:hydrolase activity"/>
    <property type="evidence" value="ECO:0007669"/>
    <property type="project" value="UniProtKB-KW"/>
</dbReference>
<dbReference type="PANTHER" id="PTHR43772:SF2">
    <property type="entry name" value="PUTATIVE (AFU_ORTHOLOGUE AFUA_2G04480)-RELATED"/>
    <property type="match status" value="1"/>
</dbReference>
<organism evidence="8 9">
    <name type="scientific">Fodinibius salicampi</name>
    <dbReference type="NCBI Taxonomy" id="1920655"/>
    <lineage>
        <taxon>Bacteria</taxon>
        <taxon>Pseudomonadati</taxon>
        <taxon>Balneolota</taxon>
        <taxon>Balneolia</taxon>
        <taxon>Balneolales</taxon>
        <taxon>Balneolaceae</taxon>
        <taxon>Fodinibius</taxon>
    </lineage>
</organism>
<keyword evidence="4" id="KW-0119">Carbohydrate metabolism</keyword>
<comment type="similarity">
    <text evidence="1 6">Belongs to the glycosyl hydrolase 43 family.</text>
</comment>
<protein>
    <submittedName>
        <fullName evidence="8">Glycoside hydrolase family 43 protein</fullName>
    </submittedName>
</protein>
<evidence type="ECO:0000256" key="5">
    <source>
        <dbReference type="ARBA" id="ARBA00023295"/>
    </source>
</evidence>
<evidence type="ECO:0000313" key="9">
    <source>
        <dbReference type="Proteomes" id="UP001207337"/>
    </source>
</evidence>
<evidence type="ECO:0000256" key="6">
    <source>
        <dbReference type="RuleBase" id="RU361187"/>
    </source>
</evidence>
<keyword evidence="2" id="KW-0624">Polysaccharide degradation</keyword>
<keyword evidence="5 6" id="KW-0326">Glycosidase</keyword>
<dbReference type="Proteomes" id="UP001207337">
    <property type="component" value="Unassembled WGS sequence"/>
</dbReference>
<dbReference type="CDD" id="cd18827">
    <property type="entry name" value="GH43_XlnD-like"/>
    <property type="match status" value="1"/>
</dbReference>
<keyword evidence="9" id="KW-1185">Reference proteome</keyword>
<dbReference type="RefSeq" id="WP_265790498.1">
    <property type="nucleotide sequence ID" value="NZ_BAABRS010000003.1"/>
</dbReference>
<name>A0ABT3Q0L7_9BACT</name>
<sequence>MKKSILLFIFLLYSGSLFAQEQDIERAGNPVFDGWYADPEGTVFGDQYWIFPTFSAPYAQQVHMDAFSSPDLVNWTKHEQIIDTAAVAWADSAMWAPSIIQKDDKYFLFFAANDIQNNEQMGGIGVGVSDKPGGPYKDYLGEPLLDKFHNGAQPIDQFVFQDKDGQYYMIYGGWGHCNIVKLKDDFTGFEPYDDGTVFKEITPEGYVEGSFMFIRDGKYYFMWSEGGWGGPNYQVAYAIADSPFGPFERIGVVLKQDPSVATGAGHHSLIKVPEEDEWYIVYHRRPLDETDPNHRVTSIDKLEFNENGRIKPVTITFEGVKKRSLQ</sequence>
<feature type="signal peptide" evidence="7">
    <location>
        <begin position="1"/>
        <end position="19"/>
    </location>
</feature>
<evidence type="ECO:0000313" key="8">
    <source>
        <dbReference type="EMBL" id="MCW9713659.1"/>
    </source>
</evidence>
<evidence type="ECO:0000256" key="1">
    <source>
        <dbReference type="ARBA" id="ARBA00009865"/>
    </source>
</evidence>
<dbReference type="EMBL" id="JAJNDC010000003">
    <property type="protein sequence ID" value="MCW9713659.1"/>
    <property type="molecule type" value="Genomic_DNA"/>
</dbReference>
<feature type="chain" id="PRO_5046429147" evidence="7">
    <location>
        <begin position="20"/>
        <end position="326"/>
    </location>
</feature>
<dbReference type="Pfam" id="PF04616">
    <property type="entry name" value="Glyco_hydro_43"/>
    <property type="match status" value="1"/>
</dbReference>
<evidence type="ECO:0000256" key="7">
    <source>
        <dbReference type="SAM" id="SignalP"/>
    </source>
</evidence>
<reference evidence="8 9" key="1">
    <citation type="submission" date="2021-11" db="EMBL/GenBank/DDBJ databases">
        <title>Aliifidinibius sp. nov., a new bacterium isolated from saline soil.</title>
        <authorList>
            <person name="Galisteo C."/>
            <person name="De La Haba R."/>
            <person name="Sanchez-Porro C."/>
            <person name="Ventosa A."/>
        </authorList>
    </citation>
    <scope>NUCLEOTIDE SEQUENCE [LARGE SCALE GENOMIC DNA]</scope>
    <source>
        <strain evidence="8 9">KACC 190600</strain>
    </source>
</reference>
<evidence type="ECO:0000256" key="2">
    <source>
        <dbReference type="ARBA" id="ARBA00022651"/>
    </source>
</evidence>